<dbReference type="InterPro" id="IPR002401">
    <property type="entry name" value="Cyt_P450_E_grp-I"/>
</dbReference>
<keyword evidence="4" id="KW-0408">Iron</keyword>
<protein>
    <submittedName>
        <fullName evidence="5">Uncharacterized protein</fullName>
    </submittedName>
</protein>
<dbReference type="GO" id="GO:0005506">
    <property type="term" value="F:iron ion binding"/>
    <property type="evidence" value="ECO:0007669"/>
    <property type="project" value="InterPro"/>
</dbReference>
<evidence type="ECO:0000256" key="3">
    <source>
        <dbReference type="ARBA" id="ARBA00022723"/>
    </source>
</evidence>
<dbReference type="GO" id="GO:0020037">
    <property type="term" value="F:heme binding"/>
    <property type="evidence" value="ECO:0007669"/>
    <property type="project" value="InterPro"/>
</dbReference>
<dbReference type="Ensembl" id="ENSELUT00000098470.1">
    <property type="protein sequence ID" value="ENSELUP00000086650.1"/>
    <property type="gene ID" value="ENSELUG00000040148.1"/>
</dbReference>
<reference evidence="5" key="2">
    <citation type="submission" date="2025-08" db="UniProtKB">
        <authorList>
            <consortium name="Ensembl"/>
        </authorList>
    </citation>
    <scope>IDENTIFICATION</scope>
</reference>
<reference evidence="5 6" key="1">
    <citation type="submission" date="2020-02" db="EMBL/GenBank/DDBJ databases">
        <title>Esox lucius (northern pike) genome, fEsoLuc1, primary haplotype.</title>
        <authorList>
            <person name="Myers G."/>
            <person name="Karagic N."/>
            <person name="Meyer A."/>
            <person name="Pippel M."/>
            <person name="Reichard M."/>
            <person name="Winkler S."/>
            <person name="Tracey A."/>
            <person name="Sims Y."/>
            <person name="Howe K."/>
            <person name="Rhie A."/>
            <person name="Formenti G."/>
            <person name="Durbin R."/>
            <person name="Fedrigo O."/>
            <person name="Jarvis E.D."/>
        </authorList>
    </citation>
    <scope>NUCLEOTIDE SEQUENCE [LARGE SCALE GENOMIC DNA]</scope>
</reference>
<organism evidence="5 6">
    <name type="scientific">Esox lucius</name>
    <name type="common">Northern pike</name>
    <dbReference type="NCBI Taxonomy" id="8010"/>
    <lineage>
        <taxon>Eukaryota</taxon>
        <taxon>Metazoa</taxon>
        <taxon>Chordata</taxon>
        <taxon>Craniata</taxon>
        <taxon>Vertebrata</taxon>
        <taxon>Euteleostomi</taxon>
        <taxon>Actinopterygii</taxon>
        <taxon>Neopterygii</taxon>
        <taxon>Teleostei</taxon>
        <taxon>Protacanthopterygii</taxon>
        <taxon>Esociformes</taxon>
        <taxon>Esocidae</taxon>
        <taxon>Esox</taxon>
    </lineage>
</organism>
<dbReference type="PRINTS" id="PR00463">
    <property type="entry name" value="EP450I"/>
</dbReference>
<dbReference type="AlphaFoldDB" id="A0AAY5KEH7"/>
<evidence type="ECO:0000313" key="5">
    <source>
        <dbReference type="Ensembl" id="ENSELUP00000086650.1"/>
    </source>
</evidence>
<evidence type="ECO:0000256" key="2">
    <source>
        <dbReference type="ARBA" id="ARBA00010617"/>
    </source>
</evidence>
<dbReference type="Proteomes" id="UP000265140">
    <property type="component" value="Chromosome 12"/>
</dbReference>
<dbReference type="GO" id="GO:0006082">
    <property type="term" value="P:organic acid metabolic process"/>
    <property type="evidence" value="ECO:0007669"/>
    <property type="project" value="TreeGrafter"/>
</dbReference>
<accession>A0AAY5KEH7</accession>
<dbReference type="GO" id="GO:0016712">
    <property type="term" value="F:oxidoreductase activity, acting on paired donors, with incorporation or reduction of molecular oxygen, reduced flavin or flavoprotein as one donor, and incorporation of one atom of oxygen"/>
    <property type="evidence" value="ECO:0007669"/>
    <property type="project" value="TreeGrafter"/>
</dbReference>
<dbReference type="GO" id="GO:0005737">
    <property type="term" value="C:cytoplasm"/>
    <property type="evidence" value="ECO:0007669"/>
    <property type="project" value="TreeGrafter"/>
</dbReference>
<keyword evidence="6" id="KW-1185">Reference proteome</keyword>
<sequence length="194" mass="22549">VYVFFPQPMFLDNKIKPLSKIIAAFLKLMDIIYLNESEPLYNFLSKKYGSVFTVSFGPRKVVVLAGYRTVKEALVNHAEEFGERGIFPLPRDLNQGHGKAFDTTQPIHYAISNVICSIVYGSRFEYSDPRFRRSVERVWYRIGSKSVVAKNDYDIKRDIQDLVTELKETLNPQMCRCFIDSFLVRKQTLEVFKL</sequence>
<dbReference type="GeneTree" id="ENSGT00940000162649"/>
<comment type="cofactor">
    <cofactor evidence="1">
        <name>heme</name>
        <dbReference type="ChEBI" id="CHEBI:30413"/>
    </cofactor>
</comment>
<dbReference type="GO" id="GO:0006805">
    <property type="term" value="P:xenobiotic metabolic process"/>
    <property type="evidence" value="ECO:0007669"/>
    <property type="project" value="TreeGrafter"/>
</dbReference>
<evidence type="ECO:0000313" key="6">
    <source>
        <dbReference type="Proteomes" id="UP000265140"/>
    </source>
</evidence>
<name>A0AAY5KEH7_ESOLU</name>
<keyword evidence="3" id="KW-0479">Metal-binding</keyword>
<evidence type="ECO:0000256" key="1">
    <source>
        <dbReference type="ARBA" id="ARBA00001971"/>
    </source>
</evidence>
<dbReference type="Gene3D" id="1.10.630.10">
    <property type="entry name" value="Cytochrome P450"/>
    <property type="match status" value="1"/>
</dbReference>
<dbReference type="PANTHER" id="PTHR24300:SF319">
    <property type="entry name" value="CYTOCHROME P450, FAMILY 2, SUBFAMILY AC, POLYPEPTIDE 1"/>
    <property type="match status" value="1"/>
</dbReference>
<dbReference type="PANTHER" id="PTHR24300">
    <property type="entry name" value="CYTOCHROME P450 508A4-RELATED"/>
    <property type="match status" value="1"/>
</dbReference>
<dbReference type="SUPFAM" id="SSF48264">
    <property type="entry name" value="Cytochrome P450"/>
    <property type="match status" value="1"/>
</dbReference>
<dbReference type="InterPro" id="IPR001128">
    <property type="entry name" value="Cyt_P450"/>
</dbReference>
<dbReference type="InterPro" id="IPR036396">
    <property type="entry name" value="Cyt_P450_sf"/>
</dbReference>
<reference evidence="5" key="3">
    <citation type="submission" date="2025-09" db="UniProtKB">
        <authorList>
            <consortium name="Ensembl"/>
        </authorList>
    </citation>
    <scope>IDENTIFICATION</scope>
</reference>
<proteinExistence type="inferred from homology"/>
<evidence type="ECO:0000256" key="4">
    <source>
        <dbReference type="ARBA" id="ARBA00023004"/>
    </source>
</evidence>
<dbReference type="Pfam" id="PF00067">
    <property type="entry name" value="p450"/>
    <property type="match status" value="1"/>
</dbReference>
<comment type="similarity">
    <text evidence="2">Belongs to the cytochrome P450 family.</text>
</comment>
<dbReference type="InterPro" id="IPR050182">
    <property type="entry name" value="Cytochrome_P450_fam2"/>
</dbReference>